<evidence type="ECO:0000256" key="1">
    <source>
        <dbReference type="SAM" id="MobiDB-lite"/>
    </source>
</evidence>
<evidence type="ECO:0000313" key="3">
    <source>
        <dbReference type="Proteomes" id="UP000504637"/>
    </source>
</evidence>
<dbReference type="PROSITE" id="PS51257">
    <property type="entry name" value="PROKAR_LIPOPROTEIN"/>
    <property type="match status" value="1"/>
</dbReference>
<protein>
    <recommendedName>
        <fullName evidence="5">Mid2 domain-containing protein</fullName>
    </recommendedName>
</protein>
<dbReference type="GeneID" id="54356935"/>
<feature type="transmembrane region" description="Helical" evidence="2">
    <location>
        <begin position="270"/>
        <end position="292"/>
    </location>
</feature>
<dbReference type="AlphaFoldDB" id="A0A6J3MAA6"/>
<dbReference type="RefSeq" id="XP_033461819.1">
    <property type="nucleotide sequence ID" value="XM_033599136.1"/>
</dbReference>
<feature type="region of interest" description="Disordered" evidence="1">
    <location>
        <begin position="236"/>
        <end position="264"/>
    </location>
</feature>
<keyword evidence="2" id="KW-0812">Transmembrane</keyword>
<dbReference type="Proteomes" id="UP000504637">
    <property type="component" value="Unplaced"/>
</dbReference>
<reference evidence="4" key="1">
    <citation type="submission" date="2020-01" db="EMBL/GenBank/DDBJ databases">
        <authorList>
            <consortium name="DOE Joint Genome Institute"/>
            <person name="Haridas S."/>
            <person name="Albert R."/>
            <person name="Binder M."/>
            <person name="Bloem J."/>
            <person name="Labutti K."/>
            <person name="Salamov A."/>
            <person name="Andreopoulos B."/>
            <person name="Baker S.E."/>
            <person name="Barry K."/>
            <person name="Bills G."/>
            <person name="Bluhm B.H."/>
            <person name="Cannon C."/>
            <person name="Castanera R."/>
            <person name="Culley D.E."/>
            <person name="Daum C."/>
            <person name="Ezra D."/>
            <person name="Gonzalez J.B."/>
            <person name="Henrissat B."/>
            <person name="Kuo A."/>
            <person name="Liang C."/>
            <person name="Lipzen A."/>
            <person name="Lutzoni F."/>
            <person name="Magnuson J."/>
            <person name="Mondo S."/>
            <person name="Nolan M."/>
            <person name="Ohm R."/>
            <person name="Pangilinan J."/>
            <person name="Park H.-J."/>
            <person name="Ramirez L."/>
            <person name="Alfaro M."/>
            <person name="Sun H."/>
            <person name="Tritt A."/>
            <person name="Yoshinaga Y."/>
            <person name="Zwiers L.-H."/>
            <person name="Turgeon B.G."/>
            <person name="Goodwin S.B."/>
            <person name="Spatafora J.W."/>
            <person name="Crous P.W."/>
            <person name="Grigoriev I.V."/>
        </authorList>
    </citation>
    <scope>NUCLEOTIDE SEQUENCE</scope>
    <source>
        <strain evidence="4">CBS 342.82</strain>
    </source>
</reference>
<feature type="compositionally biased region" description="Low complexity" evidence="1">
    <location>
        <begin position="331"/>
        <end position="341"/>
    </location>
</feature>
<feature type="region of interest" description="Disordered" evidence="1">
    <location>
        <begin position="325"/>
        <end position="364"/>
    </location>
</feature>
<name>A0A6J3MAA6_9PEZI</name>
<evidence type="ECO:0008006" key="5">
    <source>
        <dbReference type="Google" id="ProtNLM"/>
    </source>
</evidence>
<gene>
    <name evidence="4" type="ORF">K489DRAFT_141219</name>
</gene>
<reference evidence="4" key="2">
    <citation type="submission" date="2020-04" db="EMBL/GenBank/DDBJ databases">
        <authorList>
            <consortium name="NCBI Genome Project"/>
        </authorList>
    </citation>
    <scope>NUCLEOTIDE SEQUENCE</scope>
    <source>
        <strain evidence="4">CBS 342.82</strain>
    </source>
</reference>
<proteinExistence type="predicted"/>
<accession>A0A6J3MAA6</accession>
<keyword evidence="2" id="KW-0472">Membrane</keyword>
<keyword evidence="2" id="KW-1133">Transmembrane helix</keyword>
<sequence length="364" mass="38140">MRKHHSHTVLHLVGSCVILFESGLRSLFRFWSSFVTLVSILLQRPAQYSHFAHSVITMATKTVAVTTTFTPAPSCFASTFTVGTRYRDVLTRAYGNNAIIRGVDPVCYPGKFYSIDSIVGGTTVAPFYSPGICPSGWTTATTTVPAGATVTTATCCPSLMGPEKNSLTNSLISYCVGGFYTASTGGPGTTNVVVVSAVTTSSTTSLSTGTIGIYVSYQLPIVIRYEASDVSLFSSSTSTASTSSSTATDTASPSETSGSSNGSLSSGASIGLGVGLGVGVSIILILAALLFWTRRKKTRRAANTVTVVPKGPTYPTEPYDPHIYSQHEAKSSASEPPAAVPYQSPQQVYEVDAGYNGPSELPTH</sequence>
<evidence type="ECO:0000256" key="2">
    <source>
        <dbReference type="SAM" id="Phobius"/>
    </source>
</evidence>
<keyword evidence="3" id="KW-1185">Reference proteome</keyword>
<reference evidence="4" key="3">
    <citation type="submission" date="2025-08" db="UniProtKB">
        <authorList>
            <consortium name="RefSeq"/>
        </authorList>
    </citation>
    <scope>IDENTIFICATION</scope>
    <source>
        <strain evidence="4">CBS 342.82</strain>
    </source>
</reference>
<organism evidence="4">
    <name type="scientific">Dissoconium aciculare CBS 342.82</name>
    <dbReference type="NCBI Taxonomy" id="1314786"/>
    <lineage>
        <taxon>Eukaryota</taxon>
        <taxon>Fungi</taxon>
        <taxon>Dikarya</taxon>
        <taxon>Ascomycota</taxon>
        <taxon>Pezizomycotina</taxon>
        <taxon>Dothideomycetes</taxon>
        <taxon>Dothideomycetidae</taxon>
        <taxon>Mycosphaerellales</taxon>
        <taxon>Dissoconiaceae</taxon>
        <taxon>Dissoconium</taxon>
    </lineage>
</organism>
<evidence type="ECO:0000313" key="4">
    <source>
        <dbReference type="RefSeq" id="XP_033461819.1"/>
    </source>
</evidence>